<accession>A0A6A5QAV3</accession>
<keyword evidence="2" id="KW-1185">Reference proteome</keyword>
<dbReference type="AlphaFoldDB" id="A0A6A5QAV3"/>
<evidence type="ECO:0000313" key="1">
    <source>
        <dbReference type="EMBL" id="KAF1911896.1"/>
    </source>
</evidence>
<protein>
    <submittedName>
        <fullName evidence="1">Uncharacterized protein</fullName>
    </submittedName>
</protein>
<organism evidence="1 2">
    <name type="scientific">Ampelomyces quisqualis</name>
    <name type="common">Powdery mildew agent</name>
    <dbReference type="NCBI Taxonomy" id="50730"/>
    <lineage>
        <taxon>Eukaryota</taxon>
        <taxon>Fungi</taxon>
        <taxon>Dikarya</taxon>
        <taxon>Ascomycota</taxon>
        <taxon>Pezizomycotina</taxon>
        <taxon>Dothideomycetes</taxon>
        <taxon>Pleosporomycetidae</taxon>
        <taxon>Pleosporales</taxon>
        <taxon>Pleosporineae</taxon>
        <taxon>Phaeosphaeriaceae</taxon>
        <taxon>Ampelomyces</taxon>
    </lineage>
</organism>
<gene>
    <name evidence="1" type="ORF">BDU57DRAFT_91194</name>
</gene>
<name>A0A6A5QAV3_AMPQU</name>
<sequence length="250" mass="27623">MTRRTQQCTSPCGSLCSGKMPGYILLLHPAGTAIWANTLAKLPLQTGGWNLLLVVSPNSRESNPSGLCNRCSIETTRKTHGRCTNERLTPSTPQSSKQVLTHPSTNIISSCITNVRKIMLGIEMAGHICQDVAASRPVTSRHPPPLLPCSRRATRPHFGRCRGMYSVHEKGPSLITLCEAFAPNLRWNAHTEPMPCFALWVAESVSCIVCVCRHVERILGQIHGRRFYCPGTSCMTRPPHLSNTRRCIDE</sequence>
<evidence type="ECO:0000313" key="2">
    <source>
        <dbReference type="Proteomes" id="UP000800096"/>
    </source>
</evidence>
<reference evidence="1" key="1">
    <citation type="journal article" date="2020" name="Stud. Mycol.">
        <title>101 Dothideomycetes genomes: a test case for predicting lifestyles and emergence of pathogens.</title>
        <authorList>
            <person name="Haridas S."/>
            <person name="Albert R."/>
            <person name="Binder M."/>
            <person name="Bloem J."/>
            <person name="Labutti K."/>
            <person name="Salamov A."/>
            <person name="Andreopoulos B."/>
            <person name="Baker S."/>
            <person name="Barry K."/>
            <person name="Bills G."/>
            <person name="Bluhm B."/>
            <person name="Cannon C."/>
            <person name="Castanera R."/>
            <person name="Culley D."/>
            <person name="Daum C."/>
            <person name="Ezra D."/>
            <person name="Gonzalez J."/>
            <person name="Henrissat B."/>
            <person name="Kuo A."/>
            <person name="Liang C."/>
            <person name="Lipzen A."/>
            <person name="Lutzoni F."/>
            <person name="Magnuson J."/>
            <person name="Mondo S."/>
            <person name="Nolan M."/>
            <person name="Ohm R."/>
            <person name="Pangilinan J."/>
            <person name="Park H.-J."/>
            <person name="Ramirez L."/>
            <person name="Alfaro M."/>
            <person name="Sun H."/>
            <person name="Tritt A."/>
            <person name="Yoshinaga Y."/>
            <person name="Zwiers L.-H."/>
            <person name="Turgeon B."/>
            <person name="Goodwin S."/>
            <person name="Spatafora J."/>
            <person name="Crous P."/>
            <person name="Grigoriev I."/>
        </authorList>
    </citation>
    <scope>NUCLEOTIDE SEQUENCE</scope>
    <source>
        <strain evidence="1">HMLAC05119</strain>
    </source>
</reference>
<dbReference type="Proteomes" id="UP000800096">
    <property type="component" value="Unassembled WGS sequence"/>
</dbReference>
<proteinExistence type="predicted"/>
<dbReference type="EMBL" id="ML979142">
    <property type="protein sequence ID" value="KAF1911896.1"/>
    <property type="molecule type" value="Genomic_DNA"/>
</dbReference>